<dbReference type="InterPro" id="IPR014352">
    <property type="entry name" value="FERM/acyl-CoA-bd_prot_sf"/>
</dbReference>
<dbReference type="Pfam" id="PF00887">
    <property type="entry name" value="ACBP"/>
    <property type="match status" value="1"/>
</dbReference>
<feature type="compositionally biased region" description="Polar residues" evidence="3">
    <location>
        <begin position="342"/>
        <end position="355"/>
    </location>
</feature>
<dbReference type="InterPro" id="IPR000582">
    <property type="entry name" value="Acyl-CoA-binding_protein"/>
</dbReference>
<dbReference type="GO" id="GO:0006631">
    <property type="term" value="P:fatty acid metabolic process"/>
    <property type="evidence" value="ECO:0007669"/>
    <property type="project" value="TreeGrafter"/>
</dbReference>
<feature type="compositionally biased region" description="Low complexity" evidence="3">
    <location>
        <begin position="191"/>
        <end position="206"/>
    </location>
</feature>
<dbReference type="EMBL" id="JAEPRD010000023">
    <property type="protein sequence ID" value="KAG2207761.1"/>
    <property type="molecule type" value="Genomic_DNA"/>
</dbReference>
<comment type="caution">
    <text evidence="5">The sequence shown here is derived from an EMBL/GenBank/DDBJ whole genome shotgun (WGS) entry which is preliminary data.</text>
</comment>
<dbReference type="SUPFAM" id="SSF47027">
    <property type="entry name" value="Acyl-CoA binding protein"/>
    <property type="match status" value="1"/>
</dbReference>
<feature type="compositionally biased region" description="Polar residues" evidence="3">
    <location>
        <begin position="305"/>
        <end position="319"/>
    </location>
</feature>
<comment type="similarity">
    <text evidence="1">Belongs to the ACBP family.</text>
</comment>
<feature type="compositionally biased region" description="Basic and acidic residues" evidence="3">
    <location>
        <begin position="230"/>
        <end position="247"/>
    </location>
</feature>
<dbReference type="PRINTS" id="PR00689">
    <property type="entry name" value="ACOABINDINGP"/>
</dbReference>
<dbReference type="PANTHER" id="PTHR23310">
    <property type="entry name" value="ACYL-COA-BINDING PROTEIN, ACBP"/>
    <property type="match status" value="1"/>
</dbReference>
<evidence type="ECO:0000256" key="3">
    <source>
        <dbReference type="SAM" id="MobiDB-lite"/>
    </source>
</evidence>
<keyword evidence="6" id="KW-1185">Reference proteome</keyword>
<dbReference type="PANTHER" id="PTHR23310:SF62">
    <property type="entry name" value="ACYL-COA BINDING PROTEIN 1, ISOFORM A"/>
    <property type="match status" value="1"/>
</dbReference>
<dbReference type="Proteomes" id="UP000603453">
    <property type="component" value="Unassembled WGS sequence"/>
</dbReference>
<reference evidence="5" key="1">
    <citation type="submission" date="2020-12" db="EMBL/GenBank/DDBJ databases">
        <title>Metabolic potential, ecology and presence of endohyphal bacteria is reflected in genomic diversity of Mucoromycotina.</title>
        <authorList>
            <person name="Muszewska A."/>
            <person name="Okrasinska A."/>
            <person name="Steczkiewicz K."/>
            <person name="Drgas O."/>
            <person name="Orlowska M."/>
            <person name="Perlinska-Lenart U."/>
            <person name="Aleksandrzak-Piekarczyk T."/>
            <person name="Szatraj K."/>
            <person name="Zielenkiewicz U."/>
            <person name="Pilsyk S."/>
            <person name="Malc E."/>
            <person name="Mieczkowski P."/>
            <person name="Kruszewska J.S."/>
            <person name="Biernat P."/>
            <person name="Pawlowska J."/>
        </authorList>
    </citation>
    <scope>NUCLEOTIDE SEQUENCE</scope>
    <source>
        <strain evidence="5">WA0000017839</strain>
    </source>
</reference>
<feature type="domain" description="ACB" evidence="4">
    <location>
        <begin position="12"/>
        <end position="101"/>
    </location>
</feature>
<dbReference type="OrthoDB" id="346910at2759"/>
<evidence type="ECO:0000313" key="5">
    <source>
        <dbReference type="EMBL" id="KAG2207761.1"/>
    </source>
</evidence>
<gene>
    <name evidence="5" type="ORF">INT47_011881</name>
</gene>
<protein>
    <recommendedName>
        <fullName evidence="4">ACB domain-containing protein</fullName>
    </recommendedName>
</protein>
<dbReference type="AlphaFoldDB" id="A0A8H7RAV5"/>
<feature type="compositionally biased region" description="Low complexity" evidence="3">
    <location>
        <begin position="325"/>
        <end position="334"/>
    </location>
</feature>
<feature type="region of interest" description="Disordered" evidence="3">
    <location>
        <begin position="125"/>
        <end position="150"/>
    </location>
</feature>
<feature type="region of interest" description="Disordered" evidence="3">
    <location>
        <begin position="302"/>
        <end position="355"/>
    </location>
</feature>
<proteinExistence type="inferred from homology"/>
<evidence type="ECO:0000256" key="1">
    <source>
        <dbReference type="ARBA" id="ARBA00005567"/>
    </source>
</evidence>
<keyword evidence="2" id="KW-0446">Lipid-binding</keyword>
<dbReference type="GO" id="GO:0000062">
    <property type="term" value="F:fatty-acyl-CoA binding"/>
    <property type="evidence" value="ECO:0007669"/>
    <property type="project" value="InterPro"/>
</dbReference>
<evidence type="ECO:0000256" key="2">
    <source>
        <dbReference type="ARBA" id="ARBA00023121"/>
    </source>
</evidence>
<dbReference type="PROSITE" id="PS51228">
    <property type="entry name" value="ACB_2"/>
    <property type="match status" value="1"/>
</dbReference>
<accession>A0A8H7RAV5</accession>
<evidence type="ECO:0000313" key="6">
    <source>
        <dbReference type="Proteomes" id="UP000603453"/>
    </source>
</evidence>
<feature type="non-terminal residue" evidence="5">
    <location>
        <position position="1"/>
    </location>
</feature>
<feature type="region of interest" description="Disordered" evidence="3">
    <location>
        <begin position="179"/>
        <end position="247"/>
    </location>
</feature>
<sequence>MVIPPHYTERFIIERYNKALYIVQNLPKGSTFQPTNNEKLELYSLFKQISEGDINIKRPSMFDVVGRAKWDAWKKLEGMPIMEARHTYVEALLRITTEAYKKNIGKEQAQEIIHSFAVMRPVEYDDTTDTDDTSNQEEDSSAAEASDEEQDYLRDIQNSNSNQVISLKLPEEGISYESLDQQTLQSRRRPSSVSSSSNQRPSSIVSVQTMVTAPSTRPPSAAGSVGSLKTRMEQNNKHRGNEKYPEQHMTKNDLNVLPNKDLFNEEFDDSVNPWRHIPITSTGMHKSISDTTGRATLPDVAVRRTSLQRPPNNYRSQRPASYPKSPSQSPIPQQLYGISPVDRNQPNPSPAYGTSSFVTTVTQQKNMPFYDNSQSINARIQPASNHSGSSSGPLLSYINDTSNDRQQHDASIISLGTTTKKALEALNQEIIALNGRIDDLKKDLVERDKKMAIRKPDIESKDLSYDRWNWVTK</sequence>
<name>A0A8H7RAV5_9FUNG</name>
<evidence type="ECO:0000259" key="4">
    <source>
        <dbReference type="PROSITE" id="PS51228"/>
    </source>
</evidence>
<organism evidence="5 6">
    <name type="scientific">Mucor saturninus</name>
    <dbReference type="NCBI Taxonomy" id="64648"/>
    <lineage>
        <taxon>Eukaryota</taxon>
        <taxon>Fungi</taxon>
        <taxon>Fungi incertae sedis</taxon>
        <taxon>Mucoromycota</taxon>
        <taxon>Mucoromycotina</taxon>
        <taxon>Mucoromycetes</taxon>
        <taxon>Mucorales</taxon>
        <taxon>Mucorineae</taxon>
        <taxon>Mucoraceae</taxon>
        <taxon>Mucor</taxon>
    </lineage>
</organism>
<dbReference type="Gene3D" id="1.20.80.10">
    <property type="match status" value="1"/>
</dbReference>
<dbReference type="InterPro" id="IPR035984">
    <property type="entry name" value="Acyl-CoA-binding_sf"/>
</dbReference>